<gene>
    <name evidence="3" type="ORF">H9648_12440</name>
</gene>
<evidence type="ECO:0000313" key="3">
    <source>
        <dbReference type="EMBL" id="MBD7964863.1"/>
    </source>
</evidence>
<name>A0ABR8SMY1_9BACL</name>
<keyword evidence="4" id="KW-1185">Reference proteome</keyword>
<evidence type="ECO:0000256" key="1">
    <source>
        <dbReference type="SAM" id="Phobius"/>
    </source>
</evidence>
<comment type="caution">
    <text evidence="3">The sequence shown here is derived from an EMBL/GenBank/DDBJ whole genome shotgun (WGS) entry which is preliminary data.</text>
</comment>
<organism evidence="3 4">
    <name type="scientific">Fictibacillus norfolkensis</name>
    <dbReference type="NCBI Taxonomy" id="2762233"/>
    <lineage>
        <taxon>Bacteria</taxon>
        <taxon>Bacillati</taxon>
        <taxon>Bacillota</taxon>
        <taxon>Bacilli</taxon>
        <taxon>Bacillales</taxon>
        <taxon>Fictibacillaceae</taxon>
        <taxon>Fictibacillus</taxon>
    </lineage>
</organism>
<accession>A0ABR8SMY1</accession>
<dbReference type="Gene3D" id="2.60.40.1630">
    <property type="entry name" value="bacillus anthracis domain"/>
    <property type="match status" value="1"/>
</dbReference>
<protein>
    <submittedName>
        <fullName evidence="3">DUF4179 domain-containing protein</fullName>
    </submittedName>
</protein>
<keyword evidence="1" id="KW-0812">Transmembrane</keyword>
<dbReference type="InterPro" id="IPR025436">
    <property type="entry name" value="DUF4179"/>
</dbReference>
<evidence type="ECO:0000259" key="2">
    <source>
        <dbReference type="Pfam" id="PF13786"/>
    </source>
</evidence>
<dbReference type="RefSeq" id="WP_191754146.1">
    <property type="nucleotide sequence ID" value="NZ_JACSQM010000005.1"/>
</dbReference>
<feature type="transmembrane region" description="Helical" evidence="1">
    <location>
        <begin position="50"/>
        <end position="69"/>
    </location>
</feature>
<dbReference type="EMBL" id="JACSQM010000005">
    <property type="protein sequence ID" value="MBD7964863.1"/>
    <property type="molecule type" value="Genomic_DNA"/>
</dbReference>
<sequence length="350" mass="39274">MLNEENNLKKNLNDHLHNIHPPSSLHADIKQRIISEESTARSWLKLKINIVRVSTVFIILILLFGSGFVSPRLGTVLQKIPVVGYIYKDYQSDIGLQKAEEAGLTEDYQKTVTSEGVEVTLTKIYYDGVNLSVGYKVKNNTLQEWADPPEMGGGASHFLILKGLHEFKINGTEVMGGKNDSFEKVGPNEYEGVLQFYPSNFPKEDNFTIDCFFTEIQGVKGEWKFKVPVTKEIVKENVHSFEPNYKIEGLDGEIIVSSVDFTPTAIGLETKIIRKITEENKDDYFLFSIVEVGADNGVIADAKKLKNGKIQITTKSSFPPIKEVPEFITIKAYNPSDSSESVEFKVPLKD</sequence>
<dbReference type="Proteomes" id="UP000603641">
    <property type="component" value="Unassembled WGS sequence"/>
</dbReference>
<evidence type="ECO:0000313" key="4">
    <source>
        <dbReference type="Proteomes" id="UP000603641"/>
    </source>
</evidence>
<keyword evidence="1" id="KW-1133">Transmembrane helix</keyword>
<feature type="domain" description="DUF4179" evidence="2">
    <location>
        <begin position="47"/>
        <end position="138"/>
    </location>
</feature>
<reference evidence="3 4" key="1">
    <citation type="submission" date="2020-08" db="EMBL/GenBank/DDBJ databases">
        <title>A Genomic Blueprint of the Chicken Gut Microbiome.</title>
        <authorList>
            <person name="Gilroy R."/>
            <person name="Ravi A."/>
            <person name="Getino M."/>
            <person name="Pursley I."/>
            <person name="Horton D.L."/>
            <person name="Alikhan N.-F."/>
            <person name="Baker D."/>
            <person name="Gharbi K."/>
            <person name="Hall N."/>
            <person name="Watson M."/>
            <person name="Adriaenssens E.M."/>
            <person name="Foster-Nyarko E."/>
            <person name="Jarju S."/>
            <person name="Secka A."/>
            <person name="Antonio M."/>
            <person name="Oren A."/>
            <person name="Chaudhuri R."/>
            <person name="La Ragione R.M."/>
            <person name="Hildebrand F."/>
            <person name="Pallen M.J."/>
        </authorList>
    </citation>
    <scope>NUCLEOTIDE SEQUENCE [LARGE SCALE GENOMIC DNA]</scope>
    <source>
        <strain evidence="3 4">Sa2CUA10</strain>
    </source>
</reference>
<proteinExistence type="predicted"/>
<dbReference type="Pfam" id="PF13786">
    <property type="entry name" value="DUF4179"/>
    <property type="match status" value="1"/>
</dbReference>
<keyword evidence="1" id="KW-0472">Membrane</keyword>